<feature type="region of interest" description="Disordered" evidence="1">
    <location>
        <begin position="27"/>
        <end position="77"/>
    </location>
</feature>
<name>A0A699Q5N5_TANCI</name>
<dbReference type="EMBL" id="BKCJ010990585">
    <property type="protein sequence ID" value="GFC61658.1"/>
    <property type="molecule type" value="Genomic_DNA"/>
</dbReference>
<comment type="caution">
    <text evidence="2">The sequence shown here is derived from an EMBL/GenBank/DDBJ whole genome shotgun (WGS) entry which is preliminary data.</text>
</comment>
<feature type="compositionally biased region" description="Basic and acidic residues" evidence="1">
    <location>
        <begin position="27"/>
        <end position="45"/>
    </location>
</feature>
<evidence type="ECO:0000313" key="2">
    <source>
        <dbReference type="EMBL" id="GFC61658.1"/>
    </source>
</evidence>
<protein>
    <recommendedName>
        <fullName evidence="3">Reverse transcriptase domain-containing protein</fullName>
    </recommendedName>
</protein>
<gene>
    <name evidence="2" type="ORF">Tci_833628</name>
</gene>
<accession>A0A699Q5N5</accession>
<sequence>MVEATKLTTIQSTILKLEVLTDKVIRNESLKKNSEKKGNGKEPSKDGNVMGDNKRSRTRKAFATTTKNVRKEYTGSESKCTNYKFHNQPEALVVRVRTAIA</sequence>
<evidence type="ECO:0000256" key="1">
    <source>
        <dbReference type="SAM" id="MobiDB-lite"/>
    </source>
</evidence>
<dbReference type="AlphaFoldDB" id="A0A699Q5N5"/>
<evidence type="ECO:0008006" key="3">
    <source>
        <dbReference type="Google" id="ProtNLM"/>
    </source>
</evidence>
<reference evidence="2" key="1">
    <citation type="journal article" date="2019" name="Sci. Rep.">
        <title>Draft genome of Tanacetum cinerariifolium, the natural source of mosquito coil.</title>
        <authorList>
            <person name="Yamashiro T."/>
            <person name="Shiraishi A."/>
            <person name="Satake H."/>
            <person name="Nakayama K."/>
        </authorList>
    </citation>
    <scope>NUCLEOTIDE SEQUENCE</scope>
</reference>
<proteinExistence type="predicted"/>
<organism evidence="2">
    <name type="scientific">Tanacetum cinerariifolium</name>
    <name type="common">Dalmatian daisy</name>
    <name type="synonym">Chrysanthemum cinerariifolium</name>
    <dbReference type="NCBI Taxonomy" id="118510"/>
    <lineage>
        <taxon>Eukaryota</taxon>
        <taxon>Viridiplantae</taxon>
        <taxon>Streptophyta</taxon>
        <taxon>Embryophyta</taxon>
        <taxon>Tracheophyta</taxon>
        <taxon>Spermatophyta</taxon>
        <taxon>Magnoliopsida</taxon>
        <taxon>eudicotyledons</taxon>
        <taxon>Gunneridae</taxon>
        <taxon>Pentapetalae</taxon>
        <taxon>asterids</taxon>
        <taxon>campanulids</taxon>
        <taxon>Asterales</taxon>
        <taxon>Asteraceae</taxon>
        <taxon>Asteroideae</taxon>
        <taxon>Anthemideae</taxon>
        <taxon>Anthemidinae</taxon>
        <taxon>Tanacetum</taxon>
    </lineage>
</organism>